<proteinExistence type="predicted"/>
<reference evidence="1 2" key="1">
    <citation type="journal article" date="2018" name="Sci. Rep.">
        <title>Comparative genomics provides insights into the lifestyle and reveals functional heterogeneity of dark septate endophytic fungi.</title>
        <authorList>
            <person name="Knapp D.G."/>
            <person name="Nemeth J.B."/>
            <person name="Barry K."/>
            <person name="Hainaut M."/>
            <person name="Henrissat B."/>
            <person name="Johnson J."/>
            <person name="Kuo A."/>
            <person name="Lim J.H.P."/>
            <person name="Lipzen A."/>
            <person name="Nolan M."/>
            <person name="Ohm R.A."/>
            <person name="Tamas L."/>
            <person name="Grigoriev I.V."/>
            <person name="Spatafora J.W."/>
            <person name="Nagy L.G."/>
            <person name="Kovacs G.M."/>
        </authorList>
    </citation>
    <scope>NUCLEOTIDE SEQUENCE [LARGE SCALE GENOMIC DNA]</scope>
    <source>
        <strain evidence="1 2">DSE2036</strain>
    </source>
</reference>
<dbReference type="Proteomes" id="UP000244855">
    <property type="component" value="Unassembled WGS sequence"/>
</dbReference>
<dbReference type="OrthoDB" id="5413827at2759"/>
<keyword evidence="2" id="KW-1185">Reference proteome</keyword>
<dbReference type="EMBL" id="KZ805580">
    <property type="protein sequence ID" value="PVH93564.1"/>
    <property type="molecule type" value="Genomic_DNA"/>
</dbReference>
<dbReference type="PANTHER" id="PTHR38790:SF4">
    <property type="entry name" value="2EXR DOMAIN-CONTAINING PROTEIN"/>
    <property type="match status" value="1"/>
</dbReference>
<evidence type="ECO:0000313" key="1">
    <source>
        <dbReference type="EMBL" id="PVH93564.1"/>
    </source>
</evidence>
<accession>A0A2V1D8N6</accession>
<dbReference type="PANTHER" id="PTHR38790">
    <property type="entry name" value="2EXR DOMAIN-CONTAINING PROTEIN-RELATED"/>
    <property type="match status" value="1"/>
</dbReference>
<name>A0A2V1D8N6_9PLEO</name>
<dbReference type="AlphaFoldDB" id="A0A2V1D8N6"/>
<sequence length="231" mass="25947">MAPRGLKRKAKSGPIDYAKASRPARGYHLYKNGLLNVTPKTSAQVKLVQTNQETSPLLRLPGEVREIIWMAVFRDVVFENRTTGRRKCFVVAEGDRQILSLLRTCRQIYTETALLPYQVSIFRINSMDFANTALRKMRPAFRKHITKIEIGGLDALYGPGEPPYEAMNRLLPNLKIVTCGADTQGWSDYGEDHLFGYTDPSLPAGGTLRYPCFGGGDMRDRFSGVMRGRLS</sequence>
<organism evidence="1 2">
    <name type="scientific">Periconia macrospinosa</name>
    <dbReference type="NCBI Taxonomy" id="97972"/>
    <lineage>
        <taxon>Eukaryota</taxon>
        <taxon>Fungi</taxon>
        <taxon>Dikarya</taxon>
        <taxon>Ascomycota</taxon>
        <taxon>Pezizomycotina</taxon>
        <taxon>Dothideomycetes</taxon>
        <taxon>Pleosporomycetidae</taxon>
        <taxon>Pleosporales</taxon>
        <taxon>Massarineae</taxon>
        <taxon>Periconiaceae</taxon>
        <taxon>Periconia</taxon>
    </lineage>
</organism>
<evidence type="ECO:0000313" key="2">
    <source>
        <dbReference type="Proteomes" id="UP000244855"/>
    </source>
</evidence>
<protein>
    <submittedName>
        <fullName evidence="1">Uncharacterized protein</fullName>
    </submittedName>
</protein>
<gene>
    <name evidence="1" type="ORF">DM02DRAFT_695629</name>
</gene>